<evidence type="ECO:0008006" key="3">
    <source>
        <dbReference type="Google" id="ProtNLM"/>
    </source>
</evidence>
<dbReference type="Proteomes" id="UP000681340">
    <property type="component" value="Unassembled WGS sequence"/>
</dbReference>
<dbReference type="Gene3D" id="1.10.490.110">
    <property type="entry name" value="Uncharacterized conserved protein DUF2267"/>
    <property type="match status" value="1"/>
</dbReference>
<reference evidence="1" key="1">
    <citation type="submission" date="2021-03" db="EMBL/GenBank/DDBJ databases">
        <title>Whole genome shotgun sequence of Actinoplanes auranticolor NBRC 12245.</title>
        <authorList>
            <person name="Komaki H."/>
            <person name="Tamura T."/>
        </authorList>
    </citation>
    <scope>NUCLEOTIDE SEQUENCE</scope>
    <source>
        <strain evidence="1">NBRC 12245</strain>
    </source>
</reference>
<evidence type="ECO:0000313" key="2">
    <source>
        <dbReference type="Proteomes" id="UP000681340"/>
    </source>
</evidence>
<evidence type="ECO:0000313" key="1">
    <source>
        <dbReference type="EMBL" id="GIM65168.1"/>
    </source>
</evidence>
<protein>
    <recommendedName>
        <fullName evidence="3">DUF2267 domain-containing protein</fullName>
    </recommendedName>
</protein>
<name>A0A919VJD8_9ACTN</name>
<comment type="caution">
    <text evidence="1">The sequence shown here is derived from an EMBL/GenBank/DDBJ whole genome shotgun (WGS) entry which is preliminary data.</text>
</comment>
<keyword evidence="2" id="KW-1185">Reference proteome</keyword>
<dbReference type="InterPro" id="IPR018727">
    <property type="entry name" value="DUF2267"/>
</dbReference>
<dbReference type="Pfam" id="PF10025">
    <property type="entry name" value="DUF2267"/>
    <property type="match status" value="1"/>
</dbReference>
<organism evidence="1 2">
    <name type="scientific">Actinoplanes auranticolor</name>
    <dbReference type="NCBI Taxonomy" id="47988"/>
    <lineage>
        <taxon>Bacteria</taxon>
        <taxon>Bacillati</taxon>
        <taxon>Actinomycetota</taxon>
        <taxon>Actinomycetes</taxon>
        <taxon>Micromonosporales</taxon>
        <taxon>Micromonosporaceae</taxon>
        <taxon>Actinoplanes</taxon>
    </lineage>
</organism>
<dbReference type="InterPro" id="IPR038282">
    <property type="entry name" value="DUF2267_sf"/>
</dbReference>
<sequence>MHRDDLLTEVRIRARLYGRNHAARVVRAVMHALRNVLPEPAYLGLVSQLPTEVAVTPAGRRDVRPDRAALQLIREVADELHVSEPDAAFYTRTTLEQLNAFCRGTTPAQLAASLPADLRPLLSARADDPAQRHRHLVRTLSSSLATLSLKGPPPGDLADRPAVVISRRTSPAGQQKRHHAA</sequence>
<dbReference type="AlphaFoldDB" id="A0A919VJD8"/>
<gene>
    <name evidence="1" type="ORF">Aau02nite_15200</name>
</gene>
<dbReference type="EMBL" id="BOQL01000015">
    <property type="protein sequence ID" value="GIM65168.1"/>
    <property type="molecule type" value="Genomic_DNA"/>
</dbReference>
<dbReference type="RefSeq" id="WP_212987596.1">
    <property type="nucleotide sequence ID" value="NZ_BAABEA010000044.1"/>
</dbReference>
<accession>A0A919VJD8</accession>
<proteinExistence type="predicted"/>